<keyword evidence="2" id="KW-0560">Oxidoreductase</keyword>
<dbReference type="GO" id="GO:0004601">
    <property type="term" value="F:peroxidase activity"/>
    <property type="evidence" value="ECO:0007669"/>
    <property type="project" value="UniProtKB-KW"/>
</dbReference>
<dbReference type="AlphaFoldDB" id="A0A2G6E319"/>
<comment type="caution">
    <text evidence="2">The sequence shown here is derived from an EMBL/GenBank/DDBJ whole genome shotgun (WGS) entry which is preliminary data.</text>
</comment>
<dbReference type="InterPro" id="IPR036249">
    <property type="entry name" value="Thioredoxin-like_sf"/>
</dbReference>
<dbReference type="SUPFAM" id="SSF52833">
    <property type="entry name" value="Thioredoxin-like"/>
    <property type="match status" value="1"/>
</dbReference>
<evidence type="ECO:0000313" key="3">
    <source>
        <dbReference type="Proteomes" id="UP000229740"/>
    </source>
</evidence>
<dbReference type="EMBL" id="PDPS01000034">
    <property type="protein sequence ID" value="PID56460.1"/>
    <property type="molecule type" value="Genomic_DNA"/>
</dbReference>
<organism evidence="2 3">
    <name type="scientific">candidate division KSB3 bacterium</name>
    <dbReference type="NCBI Taxonomy" id="2044937"/>
    <lineage>
        <taxon>Bacteria</taxon>
        <taxon>candidate division KSB3</taxon>
    </lineage>
</organism>
<sequence length="103" mass="11712">MAQLRLDYQHFVLKNAELIVTGPEDADAFKTYWQQEALPFTGLPDPQHTVANLYGQEVKLLKLGRLPAQVLIDIQGQIRFAHYGSGMQDIPHNDDVLELLDRL</sequence>
<accession>A0A2G6E319</accession>
<dbReference type="InterPro" id="IPR000866">
    <property type="entry name" value="AhpC/TSA"/>
</dbReference>
<evidence type="ECO:0000313" key="2">
    <source>
        <dbReference type="EMBL" id="PID56460.1"/>
    </source>
</evidence>
<keyword evidence="2" id="KW-0575">Peroxidase</keyword>
<gene>
    <name evidence="2" type="ORF">CSB45_11455</name>
</gene>
<reference evidence="2 3" key="1">
    <citation type="submission" date="2017-10" db="EMBL/GenBank/DDBJ databases">
        <title>Novel microbial diversity and functional potential in the marine mammal oral microbiome.</title>
        <authorList>
            <person name="Dudek N.K."/>
            <person name="Sun C.L."/>
            <person name="Burstein D."/>
            <person name="Kantor R.S."/>
            <person name="Aliaga Goltsman D.S."/>
            <person name="Bik E.M."/>
            <person name="Thomas B.C."/>
            <person name="Banfield J.F."/>
            <person name="Relman D.A."/>
        </authorList>
    </citation>
    <scope>NUCLEOTIDE SEQUENCE [LARGE SCALE GENOMIC DNA]</scope>
    <source>
        <strain evidence="2">DOLZORAL124_49_17</strain>
    </source>
</reference>
<feature type="domain" description="Alkyl hydroperoxide reductase subunit C/ Thiol specific antioxidant" evidence="1">
    <location>
        <begin position="2"/>
        <end position="80"/>
    </location>
</feature>
<proteinExistence type="predicted"/>
<dbReference type="Pfam" id="PF00578">
    <property type="entry name" value="AhpC-TSA"/>
    <property type="match status" value="1"/>
</dbReference>
<evidence type="ECO:0000259" key="1">
    <source>
        <dbReference type="Pfam" id="PF00578"/>
    </source>
</evidence>
<protein>
    <submittedName>
        <fullName evidence="2">Thioredoxin peroxidase</fullName>
    </submittedName>
</protein>
<dbReference type="Gene3D" id="3.40.30.10">
    <property type="entry name" value="Glutaredoxin"/>
    <property type="match status" value="1"/>
</dbReference>
<dbReference type="Proteomes" id="UP000229740">
    <property type="component" value="Unassembled WGS sequence"/>
</dbReference>
<name>A0A2G6E319_9BACT</name>